<accession>A0A2T8KNZ3</accession>
<proteinExistence type="predicted"/>
<evidence type="ECO:0000313" key="1">
    <source>
        <dbReference type="EMBL" id="PVH63842.1"/>
    </source>
</evidence>
<dbReference type="EMBL" id="CM008047">
    <property type="protein sequence ID" value="PVH63842.1"/>
    <property type="molecule type" value="Genomic_DNA"/>
</dbReference>
<gene>
    <name evidence="1" type="ORF">PAHAL_2G119500</name>
</gene>
<dbReference type="AlphaFoldDB" id="A0A2T8KNZ3"/>
<dbReference type="Proteomes" id="UP000243499">
    <property type="component" value="Chromosome 2"/>
</dbReference>
<dbReference type="Gramene" id="PVH63842">
    <property type="protein sequence ID" value="PVH63842"/>
    <property type="gene ID" value="PAHAL_2G119500"/>
</dbReference>
<sequence length="57" mass="6190">MSTTVPWTSSTACCCPHEGVNTHFLVSADALGLEFLQDRGIDSFSSMGKQNKSVLQR</sequence>
<reference evidence="1" key="1">
    <citation type="submission" date="2018-04" db="EMBL/GenBank/DDBJ databases">
        <title>WGS assembly of Panicum hallii.</title>
        <authorList>
            <person name="Lovell J."/>
            <person name="Jenkins J."/>
            <person name="Lowry D."/>
            <person name="Mamidi S."/>
            <person name="Sreedasyam A."/>
            <person name="Weng X."/>
            <person name="Barry K."/>
            <person name="Bonette J."/>
            <person name="Campitelli B."/>
            <person name="Daum C."/>
            <person name="Gordon S."/>
            <person name="Gould B."/>
            <person name="Lipzen A."/>
            <person name="Macqueen A."/>
            <person name="Palacio-Mejia J."/>
            <person name="Plott C."/>
            <person name="Shakirov E."/>
            <person name="Shu S."/>
            <person name="Yoshinaga Y."/>
            <person name="Zane M."/>
            <person name="Rokhsar D."/>
            <person name="Grimwood J."/>
            <person name="Schmutz J."/>
            <person name="Juenger T."/>
        </authorList>
    </citation>
    <scope>NUCLEOTIDE SEQUENCE [LARGE SCALE GENOMIC DNA]</scope>
    <source>
        <strain evidence="1">FIL2</strain>
    </source>
</reference>
<protein>
    <submittedName>
        <fullName evidence="1">Uncharacterized protein</fullName>
    </submittedName>
</protein>
<name>A0A2T8KNZ3_9POAL</name>
<organism evidence="1">
    <name type="scientific">Panicum hallii</name>
    <dbReference type="NCBI Taxonomy" id="206008"/>
    <lineage>
        <taxon>Eukaryota</taxon>
        <taxon>Viridiplantae</taxon>
        <taxon>Streptophyta</taxon>
        <taxon>Embryophyta</taxon>
        <taxon>Tracheophyta</taxon>
        <taxon>Spermatophyta</taxon>
        <taxon>Magnoliopsida</taxon>
        <taxon>Liliopsida</taxon>
        <taxon>Poales</taxon>
        <taxon>Poaceae</taxon>
        <taxon>PACMAD clade</taxon>
        <taxon>Panicoideae</taxon>
        <taxon>Panicodae</taxon>
        <taxon>Paniceae</taxon>
        <taxon>Panicinae</taxon>
        <taxon>Panicum</taxon>
        <taxon>Panicum sect. Panicum</taxon>
    </lineage>
</organism>